<dbReference type="Gene3D" id="3.40.50.150">
    <property type="entry name" value="Vaccinia Virus protein VP39"/>
    <property type="match status" value="1"/>
</dbReference>
<keyword evidence="2" id="KW-0489">Methyltransferase</keyword>
<organism evidence="2 3">
    <name type="scientific">Alistipes putredinis</name>
    <dbReference type="NCBI Taxonomy" id="28117"/>
    <lineage>
        <taxon>Bacteria</taxon>
        <taxon>Pseudomonadati</taxon>
        <taxon>Bacteroidota</taxon>
        <taxon>Bacteroidia</taxon>
        <taxon>Bacteroidales</taxon>
        <taxon>Rikenellaceae</taxon>
        <taxon>Alistipes</taxon>
    </lineage>
</organism>
<accession>A0A1Q6F4A0</accession>
<name>A0A1Q6F4A0_9BACT</name>
<reference evidence="2 3" key="1">
    <citation type="journal article" date="2016" name="Nat. Biotechnol.">
        <title>Measurement of bacterial replication rates in microbial communities.</title>
        <authorList>
            <person name="Brown C.T."/>
            <person name="Olm M.R."/>
            <person name="Thomas B.C."/>
            <person name="Banfield J.F."/>
        </authorList>
    </citation>
    <scope>NUCLEOTIDE SEQUENCE [LARGE SCALE GENOMIC DNA]</scope>
    <source>
        <strain evidence="2">CAG:67_53_122</strain>
    </source>
</reference>
<dbReference type="InterPro" id="IPR050508">
    <property type="entry name" value="Methyltransf_Superfamily"/>
</dbReference>
<evidence type="ECO:0000259" key="1">
    <source>
        <dbReference type="Pfam" id="PF08241"/>
    </source>
</evidence>
<evidence type="ECO:0000313" key="2">
    <source>
        <dbReference type="EMBL" id="OKY93709.1"/>
    </source>
</evidence>
<dbReference type="GeneID" id="73802369"/>
<dbReference type="GO" id="GO:0032259">
    <property type="term" value="P:methylation"/>
    <property type="evidence" value="ECO:0007669"/>
    <property type="project" value="UniProtKB-KW"/>
</dbReference>
<dbReference type="Pfam" id="PF08241">
    <property type="entry name" value="Methyltransf_11"/>
    <property type="match status" value="1"/>
</dbReference>
<evidence type="ECO:0000313" key="3">
    <source>
        <dbReference type="Proteomes" id="UP000187417"/>
    </source>
</evidence>
<comment type="caution">
    <text evidence="2">The sequence shown here is derived from an EMBL/GenBank/DDBJ whole genome shotgun (WGS) entry which is preliminary data.</text>
</comment>
<dbReference type="PANTHER" id="PTHR42912">
    <property type="entry name" value="METHYLTRANSFERASE"/>
    <property type="match status" value="1"/>
</dbReference>
<dbReference type="RefSeq" id="WP_004327842.1">
    <property type="nucleotide sequence ID" value="NZ_BAAFKT010000006.1"/>
</dbReference>
<dbReference type="InterPro" id="IPR029063">
    <property type="entry name" value="SAM-dependent_MTases_sf"/>
</dbReference>
<dbReference type="Proteomes" id="UP000187417">
    <property type="component" value="Unassembled WGS sequence"/>
</dbReference>
<sequence length="257" mass="29855">MAKILTAERVSRDISDNYVFQRSQLAYHEAARRISGDVLEIGTGTGYGVEIVAPHASSFLTLDKIEPAGERPPFPHVEMRQAVVPPLDLPSGSFDFVISFQVIEHIKHDMELVREVHRVLRPGGKFILTTPNIRMSLTRNPWHVREYNPDQLRNLLGSAFASVEALGVFGNERIMEYYEKNRRGVRRITRFDVLDLQHRLPRWMLQLPYDLLNRLNRRRLLRDNDSLTRSITMEDYRIGPVADDCFDLFYIAEKQHK</sequence>
<dbReference type="STRING" id="28117.BHV66_08680"/>
<dbReference type="InterPro" id="IPR013216">
    <property type="entry name" value="Methyltransf_11"/>
</dbReference>
<proteinExistence type="predicted"/>
<feature type="domain" description="Methyltransferase type 11" evidence="1">
    <location>
        <begin position="39"/>
        <end position="128"/>
    </location>
</feature>
<protein>
    <submittedName>
        <fullName evidence="2">SAM-dependent methyltransferase</fullName>
    </submittedName>
</protein>
<dbReference type="AlphaFoldDB" id="A0A1Q6F4A0"/>
<gene>
    <name evidence="2" type="ORF">BHV66_08680</name>
</gene>
<dbReference type="EMBL" id="MNQH01000033">
    <property type="protein sequence ID" value="OKY93709.1"/>
    <property type="molecule type" value="Genomic_DNA"/>
</dbReference>
<dbReference type="SUPFAM" id="SSF53335">
    <property type="entry name" value="S-adenosyl-L-methionine-dependent methyltransferases"/>
    <property type="match status" value="1"/>
</dbReference>
<dbReference type="CDD" id="cd02440">
    <property type="entry name" value="AdoMet_MTases"/>
    <property type="match status" value="1"/>
</dbReference>
<keyword evidence="2" id="KW-0808">Transferase</keyword>
<dbReference type="GO" id="GO:0008757">
    <property type="term" value="F:S-adenosylmethionine-dependent methyltransferase activity"/>
    <property type="evidence" value="ECO:0007669"/>
    <property type="project" value="InterPro"/>
</dbReference>